<dbReference type="SUPFAM" id="SSF58104">
    <property type="entry name" value="Methyl-accepting chemotaxis protein (MCP) signaling domain"/>
    <property type="match status" value="1"/>
</dbReference>
<keyword evidence="6" id="KW-1133">Transmembrane helix</keyword>
<reference evidence="10 11" key="1">
    <citation type="submission" date="2020-05" db="EMBL/GenBank/DDBJ databases">
        <title>Azospirillum oleiclasticum sp. nov, a nitrogen-fixing and heavy crude oil-emulsifying bacterium isolated from the crude oil of Yumen Oilfield.</title>
        <authorList>
            <person name="Wu D."/>
            <person name="Cai M."/>
            <person name="Zhang X."/>
        </authorList>
    </citation>
    <scope>NUCLEOTIDE SEQUENCE [LARGE SCALE GENOMIC DNA]</scope>
    <source>
        <strain evidence="10 11">ROY-1-1-2</strain>
    </source>
</reference>
<sequence>MLRQFNDISIRFKIGFAFASAALVVIAIGLFAVDRIAAVNKSAAEIRTDWLPSVAALGHLSTATEQVRNTEAAILLAPTEAAAQDAIKRRTAALEQREKAWQAYGTMISSPDERTLTEQFALEWNSYLQTGRKMLAEVEAGRMREAGQLFGYEMSDTFLRARSLLARNVALNSAGGTAAAERGAAIYETTRLWILVAIVAATLSAALMGILIVYGVSRPVVAMTTAMKRLAARDMAAEIVGVGRRDEIGQMAGALQVFKDGMIEADRVAAESAAEQAAKEKRADGIERLLQEFDRHAAGVFGNLATASGDLASTAETMAGLARHTNGQATASAAAAEQTSANVQTVAAAAEEMAASIQEIGRQVSRSTDIASKAVREAEETTGSVRGLAGETARIGEVVKLIQSIAEQTNLLALNATIEAARAGEAGKGFAVVAGEVKTLANQTAKATEDIASQIANVQAATQRTVGAIEGIAGTITTMNEIAAAIAAAIEEQNATTSEISRNAQEAARGTGQVSDTIAQVNEAATRTGSAAGKVLDASGNLSAQADSLRREVEGFLAAIRTA</sequence>
<evidence type="ECO:0000259" key="9">
    <source>
        <dbReference type="PROSITE" id="PS50885"/>
    </source>
</evidence>
<dbReference type="Gene3D" id="6.10.340.10">
    <property type="match status" value="1"/>
</dbReference>
<feature type="domain" description="Methyl-accepting transducer" evidence="7">
    <location>
        <begin position="307"/>
        <end position="543"/>
    </location>
</feature>
<evidence type="ECO:0000313" key="11">
    <source>
        <dbReference type="Proteomes" id="UP000584642"/>
    </source>
</evidence>
<dbReference type="Pfam" id="PF00672">
    <property type="entry name" value="HAMP"/>
    <property type="match status" value="1"/>
</dbReference>
<dbReference type="PROSITE" id="PS50192">
    <property type="entry name" value="T_SNARE"/>
    <property type="match status" value="1"/>
</dbReference>
<gene>
    <name evidence="10" type="ORF">HND93_17650</name>
</gene>
<evidence type="ECO:0000256" key="2">
    <source>
        <dbReference type="ARBA" id="ARBA00022519"/>
    </source>
</evidence>
<dbReference type="PANTHER" id="PTHR32089">
    <property type="entry name" value="METHYL-ACCEPTING CHEMOTAXIS PROTEIN MCPB"/>
    <property type="match status" value="1"/>
</dbReference>
<keyword evidence="6" id="KW-0472">Membrane</keyword>
<organism evidence="10 11">
    <name type="scientific">Azospirillum oleiclasticum</name>
    <dbReference type="NCBI Taxonomy" id="2735135"/>
    <lineage>
        <taxon>Bacteria</taxon>
        <taxon>Pseudomonadati</taxon>
        <taxon>Pseudomonadota</taxon>
        <taxon>Alphaproteobacteria</taxon>
        <taxon>Rhodospirillales</taxon>
        <taxon>Azospirillaceae</taxon>
        <taxon>Azospirillum</taxon>
    </lineage>
</organism>
<comment type="subcellular location">
    <subcellularLocation>
        <location evidence="1">Cell inner membrane</location>
        <topology evidence="1">Multi-pass membrane protein</topology>
    </subcellularLocation>
</comment>
<dbReference type="PANTHER" id="PTHR32089:SF112">
    <property type="entry name" value="LYSOZYME-LIKE PROTEIN-RELATED"/>
    <property type="match status" value="1"/>
</dbReference>
<evidence type="ECO:0000256" key="6">
    <source>
        <dbReference type="SAM" id="Phobius"/>
    </source>
</evidence>
<dbReference type="RefSeq" id="WP_180283315.1">
    <property type="nucleotide sequence ID" value="NZ_JABFDB010000012.1"/>
</dbReference>
<accession>A0ABX2TB70</accession>
<comment type="caution">
    <text evidence="10">The sequence shown here is derived from an EMBL/GenBank/DDBJ whole genome shotgun (WGS) entry which is preliminary data.</text>
</comment>
<dbReference type="SMART" id="SM00304">
    <property type="entry name" value="HAMP"/>
    <property type="match status" value="1"/>
</dbReference>
<dbReference type="PROSITE" id="PS50111">
    <property type="entry name" value="CHEMOTAXIS_TRANSDUC_2"/>
    <property type="match status" value="1"/>
</dbReference>
<dbReference type="Pfam" id="PF12729">
    <property type="entry name" value="4HB_MCP_1"/>
    <property type="match status" value="1"/>
</dbReference>
<dbReference type="SMART" id="SM00283">
    <property type="entry name" value="MA"/>
    <property type="match status" value="1"/>
</dbReference>
<dbReference type="InterPro" id="IPR004089">
    <property type="entry name" value="MCPsignal_dom"/>
</dbReference>
<evidence type="ECO:0000256" key="1">
    <source>
        <dbReference type="ARBA" id="ARBA00004429"/>
    </source>
</evidence>
<evidence type="ECO:0000259" key="7">
    <source>
        <dbReference type="PROSITE" id="PS50111"/>
    </source>
</evidence>
<evidence type="ECO:0000256" key="3">
    <source>
        <dbReference type="ARBA" id="ARBA00023224"/>
    </source>
</evidence>
<protein>
    <submittedName>
        <fullName evidence="10">HAMP domain-containing protein</fullName>
    </submittedName>
</protein>
<keyword evidence="2" id="KW-0997">Cell inner membrane</keyword>
<feature type="domain" description="T-SNARE coiled-coil homology" evidence="8">
    <location>
        <begin position="459"/>
        <end position="521"/>
    </location>
</feature>
<dbReference type="PRINTS" id="PR00260">
    <property type="entry name" value="CHEMTRNSDUCR"/>
</dbReference>
<dbReference type="EMBL" id="JABFDB010000012">
    <property type="protein sequence ID" value="NYZ21540.1"/>
    <property type="molecule type" value="Genomic_DNA"/>
</dbReference>
<name>A0ABX2TB70_9PROT</name>
<keyword evidence="3 5" id="KW-0807">Transducer</keyword>
<dbReference type="InterPro" id="IPR003660">
    <property type="entry name" value="HAMP_dom"/>
</dbReference>
<evidence type="ECO:0000313" key="10">
    <source>
        <dbReference type="EMBL" id="NYZ21540.1"/>
    </source>
</evidence>
<keyword evidence="6" id="KW-0812">Transmembrane</keyword>
<evidence type="ECO:0000259" key="8">
    <source>
        <dbReference type="PROSITE" id="PS50192"/>
    </source>
</evidence>
<dbReference type="Gene3D" id="1.10.287.950">
    <property type="entry name" value="Methyl-accepting chemotaxis protein"/>
    <property type="match status" value="1"/>
</dbReference>
<keyword evidence="11" id="KW-1185">Reference proteome</keyword>
<dbReference type="Pfam" id="PF00015">
    <property type="entry name" value="MCPsignal"/>
    <property type="match status" value="1"/>
</dbReference>
<feature type="transmembrane region" description="Helical" evidence="6">
    <location>
        <begin position="192"/>
        <end position="216"/>
    </location>
</feature>
<dbReference type="InterPro" id="IPR024478">
    <property type="entry name" value="HlyB_4HB_MCP"/>
</dbReference>
<dbReference type="PROSITE" id="PS50885">
    <property type="entry name" value="HAMP"/>
    <property type="match status" value="1"/>
</dbReference>
<comment type="similarity">
    <text evidence="4">Belongs to the methyl-accepting chemotaxis (MCP) protein family.</text>
</comment>
<feature type="domain" description="HAMP" evidence="9">
    <location>
        <begin position="214"/>
        <end position="267"/>
    </location>
</feature>
<dbReference type="Proteomes" id="UP000584642">
    <property type="component" value="Unassembled WGS sequence"/>
</dbReference>
<keyword evidence="2" id="KW-1003">Cell membrane</keyword>
<proteinExistence type="inferred from homology"/>
<dbReference type="InterPro" id="IPR004090">
    <property type="entry name" value="Chemotax_Me-accpt_rcpt"/>
</dbReference>
<evidence type="ECO:0000256" key="4">
    <source>
        <dbReference type="ARBA" id="ARBA00029447"/>
    </source>
</evidence>
<dbReference type="InterPro" id="IPR000727">
    <property type="entry name" value="T_SNARE_dom"/>
</dbReference>
<dbReference type="CDD" id="cd06225">
    <property type="entry name" value="HAMP"/>
    <property type="match status" value="1"/>
</dbReference>
<evidence type="ECO:0000256" key="5">
    <source>
        <dbReference type="PROSITE-ProRule" id="PRU00284"/>
    </source>
</evidence>
<feature type="transmembrane region" description="Helical" evidence="6">
    <location>
        <begin position="12"/>
        <end position="33"/>
    </location>
</feature>